<evidence type="ECO:0000259" key="2">
    <source>
        <dbReference type="Pfam" id="PF20013"/>
    </source>
</evidence>
<feature type="domain" description="GTPase-associated protein 1 N-terminal" evidence="2">
    <location>
        <begin position="24"/>
        <end position="158"/>
    </location>
</feature>
<feature type="region of interest" description="Disordered" evidence="1">
    <location>
        <begin position="31"/>
        <end position="50"/>
    </location>
</feature>
<evidence type="ECO:0000259" key="3">
    <source>
        <dbReference type="Pfam" id="PF20014"/>
    </source>
</evidence>
<dbReference type="InterPro" id="IPR045402">
    <property type="entry name" value="GAP1-N2"/>
</dbReference>
<dbReference type="EMBL" id="CP154795">
    <property type="protein sequence ID" value="XAN08645.1"/>
    <property type="molecule type" value="Genomic_DNA"/>
</dbReference>
<feature type="region of interest" description="Disordered" evidence="1">
    <location>
        <begin position="1"/>
        <end position="22"/>
    </location>
</feature>
<name>A0ABZ3FTZ2_9ACTN</name>
<proteinExistence type="predicted"/>
<dbReference type="Proteomes" id="UP001442841">
    <property type="component" value="Chromosome"/>
</dbReference>
<reference evidence="4 5" key="1">
    <citation type="submission" date="2024-04" db="EMBL/GenBank/DDBJ databases">
        <title>Isolation of an actinomycete strain from pig manure.</title>
        <authorList>
            <person name="Gong T."/>
            <person name="Yu Z."/>
            <person name="An M."/>
            <person name="Wei C."/>
            <person name="Yang W."/>
            <person name="Liu L."/>
        </authorList>
    </citation>
    <scope>NUCLEOTIDE SEQUENCE [LARGE SCALE GENOMIC DNA]</scope>
    <source>
        <strain evidence="4 5">ZF39</strain>
    </source>
</reference>
<feature type="domain" description="GTPase-associated protein 1 middle" evidence="3">
    <location>
        <begin position="190"/>
        <end position="281"/>
    </location>
</feature>
<evidence type="ECO:0000313" key="4">
    <source>
        <dbReference type="EMBL" id="XAN08645.1"/>
    </source>
</evidence>
<dbReference type="Pfam" id="PF20014">
    <property type="entry name" value="GAP1-M"/>
    <property type="match status" value="1"/>
</dbReference>
<keyword evidence="5" id="KW-1185">Reference proteome</keyword>
<organism evidence="4 5">
    <name type="scientific">Ammonicoccus fulvus</name>
    <dbReference type="NCBI Taxonomy" id="3138240"/>
    <lineage>
        <taxon>Bacteria</taxon>
        <taxon>Bacillati</taxon>
        <taxon>Actinomycetota</taxon>
        <taxon>Actinomycetes</taxon>
        <taxon>Propionibacteriales</taxon>
        <taxon>Propionibacteriaceae</taxon>
        <taxon>Ammonicoccus</taxon>
    </lineage>
</organism>
<sequence length="923" mass="99755">MTARPVAGGEAPPGIDDPVSRPRWAQLTYSSFDRHDGRGGGWQVKDTTGDPTETEVEFLRARVQTQFDAGIDLPRFPTPAEIAELPRRLIQAPAAVHGGETALWHHVPAGNDASGRPGNVFAHVVLDRLPGAADPLRPIERWRSEGWLTPFGPEQVLAADLRAVDPPGPGPLNRQTISSWLFAPRQWRLQILAVLVDAVRSAMAGGPAVVLGVDDVDEAANWIAAISFAMSAGTSRRFYFSTLERPTTLSEAIERELHLVCMPRADLPALARRHDCVVVDPDGAPGLGDLDGEPHRTARGDRVPVTEWSVLISELFADPRAMQKAVGEFDRIAHRVGDSGIDPAWPAAMAIAGRADAESRREANRVMTDAAPPQLRSVPELYAAAVAGLRRDVKGRAGRAWRHLTKVGADRDDRPADIPGEMAVHAYAELALADEPWLAEHGPARVPSAAYFSPAPEASLLEAARKLDGHISTFTTELPPEVMLDEARAGLHYVELALRLGLAHDEQLAGQLWQICQQTLIPVLVDHGLGTQLLDEVDGVIVPEARHWLWSQLNDGPLDQLGPPGQRLSDAVLDALGPGAGDPDPLAAMWTRLTEDPGAGSAVRPLLGEYAWRRVRGGDEGPDARFFAVWSVLARYADDGNLTGLASAAPLLTPPFDTDRLVQLHRAFGPVVPIEWYLPAVVAGSDDDPQSQELRDELAERPDPSAIRDCAGIRGALELPDWLEVVDPGHLVPWLGTLAEVLVLAKQLQVEPDAELLRRVNGLVILALLAARARSPEVDAVTVERVAGLAQAAVAGFPNARPGLSAEELTAMGDWCDRHEVTTTGLAELLLLADPRSALRSNTDRVAGWLHAVPTGEPDSPPVTAHVLAVRASRNAESRDQVASEIMRAVRTTPGSTDDRAMRQAERFLLGWLRQAQTGRVRR</sequence>
<dbReference type="InterPro" id="IPR045401">
    <property type="entry name" value="GAP1-M"/>
</dbReference>
<dbReference type="Pfam" id="PF20013">
    <property type="entry name" value="GAP1-N2"/>
    <property type="match status" value="1"/>
</dbReference>
<gene>
    <name evidence="4" type="ORF">AADG42_15480</name>
</gene>
<protein>
    <submittedName>
        <fullName evidence="4">Uncharacterized protein</fullName>
    </submittedName>
</protein>
<evidence type="ECO:0000256" key="1">
    <source>
        <dbReference type="SAM" id="MobiDB-lite"/>
    </source>
</evidence>
<evidence type="ECO:0000313" key="5">
    <source>
        <dbReference type="Proteomes" id="UP001442841"/>
    </source>
</evidence>
<accession>A0ABZ3FTZ2</accession>
<dbReference type="RefSeq" id="WP_425310070.1">
    <property type="nucleotide sequence ID" value="NZ_CP154795.1"/>
</dbReference>